<reference evidence="2" key="1">
    <citation type="submission" date="2023-02" db="EMBL/GenBank/DDBJ databases">
        <title>Georgenia sp.10Sc9-8, isolated from a soil sample collected from the Taklamakan desert.</title>
        <authorList>
            <person name="Liu S."/>
        </authorList>
    </citation>
    <scope>NUCLEOTIDE SEQUENCE</scope>
    <source>
        <strain evidence="2">10Sc9-8</strain>
    </source>
</reference>
<dbReference type="SUPFAM" id="SSF53383">
    <property type="entry name" value="PLP-dependent transferases"/>
    <property type="match status" value="1"/>
</dbReference>
<gene>
    <name evidence="2" type="ORF">PU560_10760</name>
</gene>
<dbReference type="InterPro" id="IPR015422">
    <property type="entry name" value="PyrdxlP-dep_Trfase_small"/>
</dbReference>
<organism evidence="2 3">
    <name type="scientific">Georgenia halotolerans</name>
    <dbReference type="NCBI Taxonomy" id="3028317"/>
    <lineage>
        <taxon>Bacteria</taxon>
        <taxon>Bacillati</taxon>
        <taxon>Actinomycetota</taxon>
        <taxon>Actinomycetes</taxon>
        <taxon>Micrococcales</taxon>
        <taxon>Bogoriellaceae</taxon>
        <taxon>Georgenia</taxon>
    </lineage>
</organism>
<dbReference type="EMBL" id="JARACI010001010">
    <property type="protein sequence ID" value="MDD9206943.1"/>
    <property type="molecule type" value="Genomic_DNA"/>
</dbReference>
<sequence length="389" mass="41326">MTVPTTHPHQRGALPASVRDRFAIFERLTYINSCSQGALSDDVRAAYEDYLTGLETAGSDWATWVGKHEQARALVGDLLHTPAETIAVTASASAALNALTSSIDFTGPRNVVVTTDLDFPTTAQILHAQSRRGAEVRTVRTGRSGVLDLGELEKVVDERTALVSVPHICYRNGAHVDLAPVIELAHRHGALVVVDAYQSVGALPIDVQELKPDFLVGGMLKYLLSSPGVGFMYADPDTTSHLVPTATGWFAARDVFAMSTEGFDPATEARRYEAGTPAVPSLYAACAGINLMLQIGVQATADHVADLCRQLREGVVDLQGTVTTPEGSPGPLIAIRSTDAEALVAAMAQRGVVVSSRDGNVRVSPHCYNSPADIDHALSILRAEKGLLA</sequence>
<dbReference type="PANTHER" id="PTHR43586">
    <property type="entry name" value="CYSTEINE DESULFURASE"/>
    <property type="match status" value="1"/>
</dbReference>
<dbReference type="InterPro" id="IPR000192">
    <property type="entry name" value="Aminotrans_V_dom"/>
</dbReference>
<evidence type="ECO:0000313" key="2">
    <source>
        <dbReference type="EMBL" id="MDD9206943.1"/>
    </source>
</evidence>
<dbReference type="InterPro" id="IPR015421">
    <property type="entry name" value="PyrdxlP-dep_Trfase_major"/>
</dbReference>
<keyword evidence="2" id="KW-0808">Transferase</keyword>
<protein>
    <submittedName>
        <fullName evidence="2">Aminotransferase class V-fold PLP-dependent enzyme</fullName>
    </submittedName>
</protein>
<dbReference type="InterPro" id="IPR015424">
    <property type="entry name" value="PyrdxlP-dep_Trfase"/>
</dbReference>
<dbReference type="Pfam" id="PF00266">
    <property type="entry name" value="Aminotran_5"/>
    <property type="match status" value="1"/>
</dbReference>
<dbReference type="Gene3D" id="3.90.1150.10">
    <property type="entry name" value="Aspartate Aminotransferase, domain 1"/>
    <property type="match status" value="1"/>
</dbReference>
<evidence type="ECO:0000259" key="1">
    <source>
        <dbReference type="Pfam" id="PF00266"/>
    </source>
</evidence>
<keyword evidence="2" id="KW-0032">Aminotransferase</keyword>
<accession>A0ABT5TXZ8</accession>
<proteinExistence type="predicted"/>
<dbReference type="Gene3D" id="3.40.640.10">
    <property type="entry name" value="Type I PLP-dependent aspartate aminotransferase-like (Major domain)"/>
    <property type="match status" value="1"/>
</dbReference>
<dbReference type="GO" id="GO:0008483">
    <property type="term" value="F:transaminase activity"/>
    <property type="evidence" value="ECO:0007669"/>
    <property type="project" value="UniProtKB-KW"/>
</dbReference>
<name>A0ABT5TXZ8_9MICO</name>
<dbReference type="PANTHER" id="PTHR43586:SF15">
    <property type="entry name" value="BLR3095 PROTEIN"/>
    <property type="match status" value="1"/>
</dbReference>
<comment type="caution">
    <text evidence="2">The sequence shown here is derived from an EMBL/GenBank/DDBJ whole genome shotgun (WGS) entry which is preliminary data.</text>
</comment>
<dbReference type="Proteomes" id="UP001165561">
    <property type="component" value="Unassembled WGS sequence"/>
</dbReference>
<evidence type="ECO:0000313" key="3">
    <source>
        <dbReference type="Proteomes" id="UP001165561"/>
    </source>
</evidence>
<feature type="domain" description="Aminotransferase class V" evidence="1">
    <location>
        <begin position="66"/>
        <end position="360"/>
    </location>
</feature>
<keyword evidence="3" id="KW-1185">Reference proteome</keyword>